<keyword evidence="3" id="KW-1185">Reference proteome</keyword>
<dbReference type="Proteomes" id="UP000245946">
    <property type="component" value="Unassembled WGS sequence"/>
</dbReference>
<feature type="non-terminal residue" evidence="2">
    <location>
        <position position="163"/>
    </location>
</feature>
<evidence type="ECO:0000313" key="3">
    <source>
        <dbReference type="Proteomes" id="UP000245946"/>
    </source>
</evidence>
<feature type="compositionally biased region" description="Polar residues" evidence="1">
    <location>
        <begin position="114"/>
        <end position="125"/>
    </location>
</feature>
<evidence type="ECO:0000313" key="2">
    <source>
        <dbReference type="EMBL" id="PWN98842.1"/>
    </source>
</evidence>
<gene>
    <name evidence="2" type="ORF">FA09DRAFT_307139</name>
</gene>
<dbReference type="EMBL" id="KZ819290">
    <property type="protein sequence ID" value="PWN98842.1"/>
    <property type="molecule type" value="Genomic_DNA"/>
</dbReference>
<proteinExistence type="predicted"/>
<reference evidence="2 3" key="1">
    <citation type="journal article" date="2018" name="Mol. Biol. Evol.">
        <title>Broad Genomic Sampling Reveals a Smut Pathogenic Ancestry of the Fungal Clade Ustilaginomycotina.</title>
        <authorList>
            <person name="Kijpornyongpan T."/>
            <person name="Mondo S.J."/>
            <person name="Barry K."/>
            <person name="Sandor L."/>
            <person name="Lee J."/>
            <person name="Lipzen A."/>
            <person name="Pangilinan J."/>
            <person name="LaButti K."/>
            <person name="Hainaut M."/>
            <person name="Henrissat B."/>
            <person name="Grigoriev I.V."/>
            <person name="Spatafora J.W."/>
            <person name="Aime M.C."/>
        </authorList>
    </citation>
    <scope>NUCLEOTIDE SEQUENCE [LARGE SCALE GENOMIC DNA]</scope>
    <source>
        <strain evidence="2 3">MCA 4186</strain>
    </source>
</reference>
<dbReference type="AlphaFoldDB" id="A0A316ZD26"/>
<dbReference type="GeneID" id="37268099"/>
<feature type="compositionally biased region" description="Pro residues" evidence="1">
    <location>
        <begin position="68"/>
        <end position="88"/>
    </location>
</feature>
<dbReference type="OrthoDB" id="2547892at2759"/>
<feature type="region of interest" description="Disordered" evidence="1">
    <location>
        <begin position="65"/>
        <end position="163"/>
    </location>
</feature>
<evidence type="ECO:0000256" key="1">
    <source>
        <dbReference type="SAM" id="MobiDB-lite"/>
    </source>
</evidence>
<organism evidence="2 3">
    <name type="scientific">Tilletiopsis washingtonensis</name>
    <dbReference type="NCBI Taxonomy" id="58919"/>
    <lineage>
        <taxon>Eukaryota</taxon>
        <taxon>Fungi</taxon>
        <taxon>Dikarya</taxon>
        <taxon>Basidiomycota</taxon>
        <taxon>Ustilaginomycotina</taxon>
        <taxon>Exobasidiomycetes</taxon>
        <taxon>Entylomatales</taxon>
        <taxon>Entylomatales incertae sedis</taxon>
        <taxon>Tilletiopsis</taxon>
    </lineage>
</organism>
<dbReference type="RefSeq" id="XP_025599121.1">
    <property type="nucleotide sequence ID" value="XM_025740553.1"/>
</dbReference>
<protein>
    <submittedName>
        <fullName evidence="2">Uncharacterized protein</fullName>
    </submittedName>
</protein>
<accession>A0A316ZD26</accession>
<name>A0A316ZD26_9BASI</name>
<sequence length="163" mass="17148">CKDKKCVPAGVLKIDEKCETSSSCESAYCGRSKCAAKQADGSACYKAAGCTSGICTDKKCVAKSVAPTPDPNPEPEPTPTPTPKPTEPTAPVDVKNNVSNKGHFESGTLEPEWESSQKVNLSSEDATAKDGTHYVIFDVPAGTPGTLSQDLPAPNPPPRRRDE</sequence>
<feature type="non-terminal residue" evidence="2">
    <location>
        <position position="1"/>
    </location>
</feature>